<dbReference type="SUPFAM" id="SSF53850">
    <property type="entry name" value="Periplasmic binding protein-like II"/>
    <property type="match status" value="1"/>
</dbReference>
<organism evidence="3 4">
    <name type="scientific">Methylobacterium crusticola</name>
    <dbReference type="NCBI Taxonomy" id="1697972"/>
    <lineage>
        <taxon>Bacteria</taxon>
        <taxon>Pseudomonadati</taxon>
        <taxon>Pseudomonadota</taxon>
        <taxon>Alphaproteobacteria</taxon>
        <taxon>Hyphomicrobiales</taxon>
        <taxon>Methylobacteriaceae</taxon>
        <taxon>Methylobacterium</taxon>
    </lineage>
</organism>
<name>A0ABQ4R7P9_9HYPH</name>
<keyword evidence="4" id="KW-1185">Reference proteome</keyword>
<reference evidence="3" key="1">
    <citation type="journal article" date="2021" name="Front. Microbiol.">
        <title>Comprehensive Comparative Genomics and Phenotyping of Methylobacterium Species.</title>
        <authorList>
            <person name="Alessa O."/>
            <person name="Ogura Y."/>
            <person name="Fujitani Y."/>
            <person name="Takami H."/>
            <person name="Hayashi T."/>
            <person name="Sahin N."/>
            <person name="Tani A."/>
        </authorList>
    </citation>
    <scope>NUCLEOTIDE SEQUENCE</scope>
    <source>
        <strain evidence="3">KCTC 52305</strain>
    </source>
</reference>
<feature type="signal peptide" evidence="2">
    <location>
        <begin position="1"/>
        <end position="26"/>
    </location>
</feature>
<evidence type="ECO:0000256" key="1">
    <source>
        <dbReference type="SAM" id="MobiDB-lite"/>
    </source>
</evidence>
<dbReference type="EMBL" id="BPQH01000036">
    <property type="protein sequence ID" value="GJD53745.1"/>
    <property type="molecule type" value="Genomic_DNA"/>
</dbReference>
<evidence type="ECO:0000256" key="2">
    <source>
        <dbReference type="SAM" id="SignalP"/>
    </source>
</evidence>
<dbReference type="PANTHER" id="PTHR30632:SF11">
    <property type="entry name" value="BLR4797 PROTEIN"/>
    <property type="match status" value="1"/>
</dbReference>
<dbReference type="RefSeq" id="WP_407068153.1">
    <property type="nucleotide sequence ID" value="NZ_BPQH01000036.1"/>
</dbReference>
<accession>A0ABQ4R7P9</accession>
<dbReference type="GO" id="GO:0016853">
    <property type="term" value="F:isomerase activity"/>
    <property type="evidence" value="ECO:0007669"/>
    <property type="project" value="UniProtKB-KW"/>
</dbReference>
<dbReference type="PANTHER" id="PTHR30632">
    <property type="entry name" value="MOLYBDATE-BINDING PERIPLASMIC PROTEIN"/>
    <property type="match status" value="1"/>
</dbReference>
<evidence type="ECO:0000313" key="3">
    <source>
        <dbReference type="EMBL" id="GJD53745.1"/>
    </source>
</evidence>
<feature type="compositionally biased region" description="Low complexity" evidence="1">
    <location>
        <begin position="260"/>
        <end position="272"/>
    </location>
</feature>
<feature type="chain" id="PRO_5046181105" evidence="2">
    <location>
        <begin position="27"/>
        <end position="272"/>
    </location>
</feature>
<evidence type="ECO:0000313" key="4">
    <source>
        <dbReference type="Proteomes" id="UP001055167"/>
    </source>
</evidence>
<sequence length="272" mass="27855">MIPRPVLSCGAALGLAAALLAAAAEAAEVRVVSSGGFAAAYRALAPAFERDTGHTLVAEWGPSMGHTPQAVPARLERGEPIDVVIMVGYALDDLIAKGRVEAASRTPLARSGIALAVRQGAPTPEIGTLDDLRRTLLAARSIAYSDSASGVYIRTEMFERLGIADAVAGKARMIPAEPVGAVVARGEAEIGFQQVSELKPVAGITIVGLLPAEAQLYTEFSAGQVAGDKEPEAARALIRFLGSPAAARAIRESGMEPLTAASGPASGSPAPR</sequence>
<keyword evidence="3" id="KW-0413">Isomerase</keyword>
<dbReference type="Gene3D" id="3.40.190.10">
    <property type="entry name" value="Periplasmic binding protein-like II"/>
    <property type="match status" value="2"/>
</dbReference>
<dbReference type="Proteomes" id="UP001055167">
    <property type="component" value="Unassembled WGS sequence"/>
</dbReference>
<gene>
    <name evidence="3" type="primary">ais_3</name>
    <name evidence="3" type="ORF">OPKNFCMD_6523</name>
</gene>
<proteinExistence type="predicted"/>
<protein>
    <submittedName>
        <fullName evidence="3">Aconitate isomerase</fullName>
    </submittedName>
</protein>
<dbReference type="Pfam" id="PF13531">
    <property type="entry name" value="SBP_bac_11"/>
    <property type="match status" value="1"/>
</dbReference>
<dbReference type="InterPro" id="IPR050682">
    <property type="entry name" value="ModA/WtpA"/>
</dbReference>
<keyword evidence="2" id="KW-0732">Signal</keyword>
<comment type="caution">
    <text evidence="3">The sequence shown here is derived from an EMBL/GenBank/DDBJ whole genome shotgun (WGS) entry which is preliminary data.</text>
</comment>
<reference evidence="3" key="2">
    <citation type="submission" date="2021-08" db="EMBL/GenBank/DDBJ databases">
        <authorList>
            <person name="Tani A."/>
            <person name="Ola A."/>
            <person name="Ogura Y."/>
            <person name="Katsura K."/>
            <person name="Hayashi T."/>
        </authorList>
    </citation>
    <scope>NUCLEOTIDE SEQUENCE</scope>
    <source>
        <strain evidence="3">KCTC 52305</strain>
    </source>
</reference>
<feature type="region of interest" description="Disordered" evidence="1">
    <location>
        <begin position="253"/>
        <end position="272"/>
    </location>
</feature>